<evidence type="ECO:0000313" key="7">
    <source>
        <dbReference type="EMBL" id="CAB4735215.1"/>
    </source>
</evidence>
<evidence type="ECO:0000313" key="8">
    <source>
        <dbReference type="EMBL" id="CAB4944085.1"/>
    </source>
</evidence>
<protein>
    <submittedName>
        <fullName evidence="7">Unannotated protein</fullName>
    </submittedName>
</protein>
<dbReference type="GO" id="GO:0004125">
    <property type="term" value="F:L-seryl-tRNA(Sec) selenium transferase activity"/>
    <property type="evidence" value="ECO:0007669"/>
    <property type="project" value="InterPro"/>
</dbReference>
<dbReference type="AlphaFoldDB" id="A0A6J6SKP5"/>
<dbReference type="EMBL" id="CAFBMH010000273">
    <property type="protein sequence ID" value="CAB4944085.1"/>
    <property type="molecule type" value="Genomic_DNA"/>
</dbReference>
<keyword evidence="4" id="KW-0663">Pyridoxal phosphate</keyword>
<keyword evidence="3" id="KW-0808">Transferase</keyword>
<evidence type="ECO:0000256" key="5">
    <source>
        <dbReference type="ARBA" id="ARBA00022917"/>
    </source>
</evidence>
<dbReference type="Gene3D" id="3.40.640.10">
    <property type="entry name" value="Type I PLP-dependent aspartate aminotransferase-like (Major domain)"/>
    <property type="match status" value="1"/>
</dbReference>
<dbReference type="GO" id="GO:0005737">
    <property type="term" value="C:cytoplasm"/>
    <property type="evidence" value="ECO:0007669"/>
    <property type="project" value="InterPro"/>
</dbReference>
<accession>A0A6J6SKP5</accession>
<keyword evidence="6" id="KW-0711">Selenium</keyword>
<dbReference type="InterPro" id="IPR015421">
    <property type="entry name" value="PyrdxlP-dep_Trfase_major"/>
</dbReference>
<dbReference type="InterPro" id="IPR015424">
    <property type="entry name" value="PyrdxlP-dep_Trfase"/>
</dbReference>
<keyword evidence="5" id="KW-0648">Protein biosynthesis</keyword>
<comment type="cofactor">
    <cofactor evidence="1">
        <name>pyridoxal 5'-phosphate</name>
        <dbReference type="ChEBI" id="CHEBI:597326"/>
    </cofactor>
</comment>
<name>A0A6J6SKP5_9ZZZZ</name>
<keyword evidence="2" id="KW-0963">Cytoplasm</keyword>
<dbReference type="SUPFAM" id="SSF53383">
    <property type="entry name" value="PLP-dependent transferases"/>
    <property type="match status" value="1"/>
</dbReference>
<dbReference type="Pfam" id="PF03841">
    <property type="entry name" value="SelA"/>
    <property type="match status" value="1"/>
</dbReference>
<organism evidence="7">
    <name type="scientific">freshwater metagenome</name>
    <dbReference type="NCBI Taxonomy" id="449393"/>
    <lineage>
        <taxon>unclassified sequences</taxon>
        <taxon>metagenomes</taxon>
        <taxon>ecological metagenomes</taxon>
    </lineage>
</organism>
<dbReference type="NCBIfam" id="TIGR00474">
    <property type="entry name" value="selA"/>
    <property type="match status" value="1"/>
</dbReference>
<evidence type="ECO:0000256" key="2">
    <source>
        <dbReference type="ARBA" id="ARBA00022490"/>
    </source>
</evidence>
<dbReference type="Gene3D" id="3.90.1150.180">
    <property type="match status" value="1"/>
</dbReference>
<proteinExistence type="inferred from homology"/>
<dbReference type="PANTHER" id="PTHR32328">
    <property type="entry name" value="L-SERYL-TRNA(SEC) SELENIUM TRANSFERASE"/>
    <property type="match status" value="1"/>
</dbReference>
<dbReference type="PANTHER" id="PTHR32328:SF0">
    <property type="entry name" value="L-SERYL-TRNA(SEC) SELENIUM TRANSFERASE"/>
    <property type="match status" value="1"/>
</dbReference>
<reference evidence="7" key="1">
    <citation type="submission" date="2020-05" db="EMBL/GenBank/DDBJ databases">
        <authorList>
            <person name="Chiriac C."/>
            <person name="Salcher M."/>
            <person name="Ghai R."/>
            <person name="Kavagutti S V."/>
        </authorList>
    </citation>
    <scope>NUCLEOTIDE SEQUENCE</scope>
</reference>
<dbReference type="HAMAP" id="MF_00423">
    <property type="entry name" value="SelA"/>
    <property type="match status" value="1"/>
</dbReference>
<evidence type="ECO:0000256" key="6">
    <source>
        <dbReference type="ARBA" id="ARBA00023266"/>
    </source>
</evidence>
<evidence type="ECO:0000256" key="1">
    <source>
        <dbReference type="ARBA" id="ARBA00001933"/>
    </source>
</evidence>
<dbReference type="InterPro" id="IPR004534">
    <property type="entry name" value="SelA_trans"/>
</dbReference>
<evidence type="ECO:0000256" key="3">
    <source>
        <dbReference type="ARBA" id="ARBA00022679"/>
    </source>
</evidence>
<gene>
    <name evidence="7" type="ORF">UFOPK2754_00770</name>
    <name evidence="8" type="ORF">UFOPK3543_03417</name>
</gene>
<dbReference type="GO" id="GO:0001514">
    <property type="term" value="P:selenocysteine incorporation"/>
    <property type="evidence" value="ECO:0007669"/>
    <property type="project" value="InterPro"/>
</dbReference>
<dbReference type="InterPro" id="IPR018319">
    <property type="entry name" value="SelA-like"/>
</dbReference>
<dbReference type="EMBL" id="CAEZYR010000019">
    <property type="protein sequence ID" value="CAB4735215.1"/>
    <property type="molecule type" value="Genomic_DNA"/>
</dbReference>
<sequence>MQDRPPSVDRLARSLAGSGLPHPLLVDIARTAIAEGTPELAADLVTALRRSMLQPVVNATGVLLHTNLGRAPFAPALPESYTNLELDLGTGRRGSRHAHAGALLARACGAESAIIVNNGAAAVLLTLAALAAPRGVIVSRGELVEIGGGFRVPEVMAQSGARLVEVGTTNRTRTADYRAALDNAANDIALVMQVHQSNYRIVGFTEAPDVRDLAMLGVPLVCDIGSGLLDSACPWLPGGPPTWLRDEPAARQSLDAGAGLVTFSGDKLLGGPQAGIIAGRADLVERCARHPLARALRPGSLVLGALHELALRYLARDAEAIPFWRMATAPIDELRARAVGYHVGGTADVVDSVAVPGGGTLPGVQIPSVAIALPGDHTAALRAASPPIIARVHEQTTFADLRTIAPHDDAHVAAALRSLASAR</sequence>
<evidence type="ECO:0000256" key="4">
    <source>
        <dbReference type="ARBA" id="ARBA00022898"/>
    </source>
</evidence>